<dbReference type="SUPFAM" id="SSF110069">
    <property type="entry name" value="ApaG-like"/>
    <property type="match status" value="1"/>
</dbReference>
<evidence type="ECO:0000259" key="2">
    <source>
        <dbReference type="PROSITE" id="PS51087"/>
    </source>
</evidence>
<reference evidence="3" key="1">
    <citation type="journal article" date="2015" name="Nature">
        <title>Complex archaea that bridge the gap between prokaryotes and eukaryotes.</title>
        <authorList>
            <person name="Spang A."/>
            <person name="Saw J.H."/>
            <person name="Jorgensen S.L."/>
            <person name="Zaremba-Niedzwiedzka K."/>
            <person name="Martijn J."/>
            <person name="Lind A.E."/>
            <person name="van Eijk R."/>
            <person name="Schleper C."/>
            <person name="Guy L."/>
            <person name="Ettema T.J."/>
        </authorList>
    </citation>
    <scope>NUCLEOTIDE SEQUENCE</scope>
</reference>
<evidence type="ECO:0000313" key="3">
    <source>
        <dbReference type="EMBL" id="KKN64026.1"/>
    </source>
</evidence>
<feature type="domain" description="ApaG" evidence="2">
    <location>
        <begin position="7"/>
        <end position="131"/>
    </location>
</feature>
<dbReference type="GO" id="GO:0070987">
    <property type="term" value="P:error-free translesion synthesis"/>
    <property type="evidence" value="ECO:0007669"/>
    <property type="project" value="TreeGrafter"/>
</dbReference>
<dbReference type="EMBL" id="LAZR01000569">
    <property type="protein sequence ID" value="KKN64026.1"/>
    <property type="molecule type" value="Genomic_DNA"/>
</dbReference>
<protein>
    <recommendedName>
        <fullName evidence="1">Protein ApaG</fullName>
    </recommendedName>
</protein>
<dbReference type="NCBIfam" id="NF003967">
    <property type="entry name" value="PRK05461.1"/>
    <property type="match status" value="1"/>
</dbReference>
<evidence type="ECO:0000256" key="1">
    <source>
        <dbReference type="ARBA" id="ARBA00017693"/>
    </source>
</evidence>
<dbReference type="AlphaFoldDB" id="A0A0F9US79"/>
<sequence>MTHENTKQMNNNIAINVEATYLDQESDPKKARYLFSYKITIKNAGSNSARLISRYWKITGGDGIEQEVEGDGVVGLHPYLAPEEEFTYTSAAMLDTPVGMMQGHYMMVNDSGERFEVDIPPFTLAAPQTLH</sequence>
<dbReference type="PANTHER" id="PTHR14289">
    <property type="entry name" value="F-BOX ONLY PROTEIN 3"/>
    <property type="match status" value="1"/>
</dbReference>
<dbReference type="Pfam" id="PF04379">
    <property type="entry name" value="DUF525"/>
    <property type="match status" value="1"/>
</dbReference>
<accession>A0A0F9US79</accession>
<gene>
    <name evidence="3" type="ORF">LCGC14_0495510</name>
</gene>
<dbReference type="InterPro" id="IPR023065">
    <property type="entry name" value="Uncharacterised_ApaG"/>
</dbReference>
<comment type="caution">
    <text evidence="3">The sequence shown here is derived from an EMBL/GenBank/DDBJ whole genome shotgun (WGS) entry which is preliminary data.</text>
</comment>
<dbReference type="PROSITE" id="PS51087">
    <property type="entry name" value="APAG"/>
    <property type="match status" value="1"/>
</dbReference>
<dbReference type="InterPro" id="IPR036767">
    <property type="entry name" value="ApaG_sf"/>
</dbReference>
<organism evidence="3">
    <name type="scientific">marine sediment metagenome</name>
    <dbReference type="NCBI Taxonomy" id="412755"/>
    <lineage>
        <taxon>unclassified sequences</taxon>
        <taxon>metagenomes</taxon>
        <taxon>ecological metagenomes</taxon>
    </lineage>
</organism>
<proteinExistence type="inferred from homology"/>
<dbReference type="HAMAP" id="MF_00791">
    <property type="entry name" value="ApaG"/>
    <property type="match status" value="1"/>
</dbReference>
<dbReference type="PANTHER" id="PTHR14289:SF16">
    <property type="entry name" value="POLYMERASE DELTA-INTERACTING PROTEIN 2"/>
    <property type="match status" value="1"/>
</dbReference>
<dbReference type="Gene3D" id="2.60.40.1470">
    <property type="entry name" value="ApaG domain"/>
    <property type="match status" value="1"/>
</dbReference>
<dbReference type="InterPro" id="IPR007474">
    <property type="entry name" value="ApaG_domain"/>
</dbReference>
<name>A0A0F9US79_9ZZZZ</name>